<accession>A0A1H4NM09</accession>
<dbReference type="Proteomes" id="UP000183038">
    <property type="component" value="Unassembled WGS sequence"/>
</dbReference>
<reference evidence="1 2" key="1">
    <citation type="submission" date="2016-10" db="EMBL/GenBank/DDBJ databases">
        <authorList>
            <person name="de Groot N.N."/>
        </authorList>
    </citation>
    <scope>NUCLEOTIDE SEQUENCE [LARGE SCALE GENOMIC DNA]</scope>
    <source>
        <strain evidence="1 2">MAR_2009_71</strain>
    </source>
</reference>
<dbReference type="AlphaFoldDB" id="A0A1H4NM09"/>
<evidence type="ECO:0000313" key="1">
    <source>
        <dbReference type="EMBL" id="SEB95888.1"/>
    </source>
</evidence>
<evidence type="ECO:0000313" key="2">
    <source>
        <dbReference type="Proteomes" id="UP000183038"/>
    </source>
</evidence>
<name>A0A1H4NM09_9FLAO</name>
<gene>
    <name evidence="1" type="ORF">SAMN05192540_1990</name>
</gene>
<sequence length="33" mass="3721">MKYQYALTVIEDAISLKTGINFSAIRSIFTVLN</sequence>
<dbReference type="EMBL" id="FNTB01000001">
    <property type="protein sequence ID" value="SEB95888.1"/>
    <property type="molecule type" value="Genomic_DNA"/>
</dbReference>
<organism evidence="1 2">
    <name type="scientific">Maribacter dokdonensis</name>
    <dbReference type="NCBI Taxonomy" id="320912"/>
    <lineage>
        <taxon>Bacteria</taxon>
        <taxon>Pseudomonadati</taxon>
        <taxon>Bacteroidota</taxon>
        <taxon>Flavobacteriia</taxon>
        <taxon>Flavobacteriales</taxon>
        <taxon>Flavobacteriaceae</taxon>
        <taxon>Maribacter</taxon>
    </lineage>
</organism>
<proteinExistence type="predicted"/>
<protein>
    <submittedName>
        <fullName evidence="1">Uncharacterized protein</fullName>
    </submittedName>
</protein>